<organism evidence="2 3">
    <name type="scientific">Aspergillus candidus</name>
    <dbReference type="NCBI Taxonomy" id="41067"/>
    <lineage>
        <taxon>Eukaryota</taxon>
        <taxon>Fungi</taxon>
        <taxon>Dikarya</taxon>
        <taxon>Ascomycota</taxon>
        <taxon>Pezizomycotina</taxon>
        <taxon>Eurotiomycetes</taxon>
        <taxon>Eurotiomycetidae</taxon>
        <taxon>Eurotiales</taxon>
        <taxon>Aspergillaceae</taxon>
        <taxon>Aspergillus</taxon>
        <taxon>Aspergillus subgen. Circumdati</taxon>
    </lineage>
</organism>
<reference evidence="2 3" key="1">
    <citation type="submission" date="2017-12" db="EMBL/GenBank/DDBJ databases">
        <authorList>
            <consortium name="DOE Joint Genome Institute"/>
            <person name="Haridas S."/>
            <person name="Kjaerbolling I."/>
            <person name="Vesth T.C."/>
            <person name="Frisvad J.C."/>
            <person name="Nybo J.L."/>
            <person name="Theobald S."/>
            <person name="Kuo A."/>
            <person name="Bowyer P."/>
            <person name="Matsuda Y."/>
            <person name="Mondo S."/>
            <person name="Lyhne E.K."/>
            <person name="Kogle M.E."/>
            <person name="Clum A."/>
            <person name="Lipzen A."/>
            <person name="Salamov A."/>
            <person name="Ngan C.Y."/>
            <person name="Daum C."/>
            <person name="Chiniquy J."/>
            <person name="Barry K."/>
            <person name="LaButti K."/>
            <person name="Simmons B.A."/>
            <person name="Magnuson J.K."/>
            <person name="Mortensen U.H."/>
            <person name="Larsen T.O."/>
            <person name="Grigoriev I.V."/>
            <person name="Baker S.E."/>
            <person name="Andersen M.R."/>
            <person name="Nordberg H.P."/>
            <person name="Cantor M.N."/>
            <person name="Hua S.X."/>
        </authorList>
    </citation>
    <scope>NUCLEOTIDE SEQUENCE [LARGE SCALE GENOMIC DNA]</scope>
    <source>
        <strain evidence="2 3">CBS 102.13</strain>
    </source>
</reference>
<feature type="region of interest" description="Disordered" evidence="1">
    <location>
        <begin position="1"/>
        <end position="65"/>
    </location>
</feature>
<dbReference type="STRING" id="41067.A0A2I2FNY0"/>
<feature type="compositionally biased region" description="Basic and acidic residues" evidence="1">
    <location>
        <begin position="56"/>
        <end position="65"/>
    </location>
</feature>
<evidence type="ECO:0000256" key="1">
    <source>
        <dbReference type="SAM" id="MobiDB-lite"/>
    </source>
</evidence>
<sequence>MDPDEERDAAESLLLFSQDPRENASHNTQERPPVMSHGEAPAPSSRGTSSDPPGNEEGRDTGPRRVEMTPANALQAYLIRQQILAGIPPQHMIPMTGQAQGDGSTLYAQGAFAGYGPSAPGGGTGQRIEAPHNGFDLLEALCRCLDVAQMITDYLDVQDLVNLYSVSRSCQSMFNQNYPRFTLRHARLNAPQSARVFPYLCYYWLFIPGKFALNVYHPVNRRVELHPIPTFRWLAMVRHREAVVNDIVHLMEQEGFRLPTPCTLVIKKLWFLMDIPDNRRREWTIQNRRLWEDIDFFFAMFFLVQLDICLRRRHNKPNGALRRLVMAQPSLMFLWRVLTNTALTNQFEVVDAFVRWQYTLEQREPGVYIFGVPSEQAGLLQYEGYRPTDGAQILQRPDELVVREMVRRGLHMQTMYRDIFLLGNTQPYTTPDSRDATWDEEMRQAVRGTGEDWMDWVILEQSWAAAERDV</sequence>
<evidence type="ECO:0000313" key="3">
    <source>
        <dbReference type="Proteomes" id="UP000234585"/>
    </source>
</evidence>
<accession>A0A2I2FNY0</accession>
<protein>
    <recommendedName>
        <fullName evidence="4">F-box domain-containing protein</fullName>
    </recommendedName>
</protein>
<dbReference type="EMBL" id="KZ559118">
    <property type="protein sequence ID" value="PLB42323.1"/>
    <property type="molecule type" value="Genomic_DNA"/>
</dbReference>
<dbReference type="OrthoDB" id="4966at2759"/>
<dbReference type="GeneID" id="36522931"/>
<proteinExistence type="predicted"/>
<name>A0A2I2FNY0_ASPCN</name>
<evidence type="ECO:0000313" key="2">
    <source>
        <dbReference type="EMBL" id="PLB42323.1"/>
    </source>
</evidence>
<dbReference type="RefSeq" id="XP_024676335.1">
    <property type="nucleotide sequence ID" value="XM_024815771.1"/>
</dbReference>
<evidence type="ECO:0008006" key="4">
    <source>
        <dbReference type="Google" id="ProtNLM"/>
    </source>
</evidence>
<keyword evidence="3" id="KW-1185">Reference proteome</keyword>
<gene>
    <name evidence="2" type="ORF">BDW47DRAFT_122088</name>
</gene>
<dbReference type="AlphaFoldDB" id="A0A2I2FNY0"/>
<dbReference type="Proteomes" id="UP000234585">
    <property type="component" value="Unassembled WGS sequence"/>
</dbReference>